<gene>
    <name evidence="2" type="ORF">HDA32_000913</name>
</gene>
<sequence>MSRRPLTITLAAALEALLGLALAAGGLFILFSALFGRTADADFPLPLAILGLGAAAALGYVAWGLYTLHDWARTPVVLTQVFALVVAYYMWTSQQYALSIGLGAIALAALALTLAPPTTATLFPDETGSAPRSKGN</sequence>
<dbReference type="RefSeq" id="WP_179641977.1">
    <property type="nucleotide sequence ID" value="NZ_BAAAYY010000024.1"/>
</dbReference>
<reference evidence="2 3" key="1">
    <citation type="submission" date="2020-07" db="EMBL/GenBank/DDBJ databases">
        <title>Sequencing the genomes of 1000 actinobacteria strains.</title>
        <authorList>
            <person name="Klenk H.-P."/>
        </authorList>
    </citation>
    <scope>NUCLEOTIDE SEQUENCE [LARGE SCALE GENOMIC DNA]</scope>
    <source>
        <strain evidence="2 3">CXB654</strain>
    </source>
</reference>
<evidence type="ECO:0000313" key="2">
    <source>
        <dbReference type="EMBL" id="NYE45793.1"/>
    </source>
</evidence>
<proteinExistence type="predicted"/>
<protein>
    <submittedName>
        <fullName evidence="2">Uncharacterized membrane protein HdeD (DUF308 family)</fullName>
    </submittedName>
</protein>
<dbReference type="AlphaFoldDB" id="A0A852TSS7"/>
<feature type="transmembrane region" description="Helical" evidence="1">
    <location>
        <begin position="97"/>
        <end position="115"/>
    </location>
</feature>
<keyword evidence="3" id="KW-1185">Reference proteome</keyword>
<comment type="caution">
    <text evidence="2">The sequence shown here is derived from an EMBL/GenBank/DDBJ whole genome shotgun (WGS) entry which is preliminary data.</text>
</comment>
<dbReference type="EMBL" id="JACCCC010000001">
    <property type="protein sequence ID" value="NYE45793.1"/>
    <property type="molecule type" value="Genomic_DNA"/>
</dbReference>
<evidence type="ECO:0000313" key="3">
    <source>
        <dbReference type="Proteomes" id="UP000589036"/>
    </source>
</evidence>
<dbReference type="Proteomes" id="UP000589036">
    <property type="component" value="Unassembled WGS sequence"/>
</dbReference>
<keyword evidence="1" id="KW-0812">Transmembrane</keyword>
<feature type="transmembrane region" description="Helical" evidence="1">
    <location>
        <begin position="47"/>
        <end position="68"/>
    </location>
</feature>
<accession>A0A852TSS7</accession>
<organism evidence="2 3">
    <name type="scientific">Spinactinospora alkalitolerans</name>
    <dbReference type="NCBI Taxonomy" id="687207"/>
    <lineage>
        <taxon>Bacteria</taxon>
        <taxon>Bacillati</taxon>
        <taxon>Actinomycetota</taxon>
        <taxon>Actinomycetes</taxon>
        <taxon>Streptosporangiales</taxon>
        <taxon>Nocardiopsidaceae</taxon>
        <taxon>Spinactinospora</taxon>
    </lineage>
</organism>
<feature type="transmembrane region" description="Helical" evidence="1">
    <location>
        <begin position="75"/>
        <end position="91"/>
    </location>
</feature>
<evidence type="ECO:0000256" key="1">
    <source>
        <dbReference type="SAM" id="Phobius"/>
    </source>
</evidence>
<keyword evidence="1" id="KW-1133">Transmembrane helix</keyword>
<name>A0A852TSS7_9ACTN</name>
<keyword evidence="1" id="KW-0472">Membrane</keyword>